<evidence type="ECO:0000256" key="4">
    <source>
        <dbReference type="ARBA" id="ARBA00022525"/>
    </source>
</evidence>
<feature type="domain" description="CFEM" evidence="10">
    <location>
        <begin position="26"/>
        <end position="87"/>
    </location>
</feature>
<keyword evidence="4" id="KW-0964">Secreted</keyword>
<dbReference type="InterPro" id="IPR008427">
    <property type="entry name" value="Extracellular_membr_CFEM_dom"/>
</dbReference>
<evidence type="ECO:0000256" key="3">
    <source>
        <dbReference type="ARBA" id="ARBA00010031"/>
    </source>
</evidence>
<evidence type="ECO:0000256" key="2">
    <source>
        <dbReference type="ARBA" id="ARBA00004613"/>
    </source>
</evidence>
<organism evidence="11 12">
    <name type="scientific">Pseudallescheria apiosperma</name>
    <name type="common">Scedosporium apiospermum</name>
    <dbReference type="NCBI Taxonomy" id="563466"/>
    <lineage>
        <taxon>Eukaryota</taxon>
        <taxon>Fungi</taxon>
        <taxon>Dikarya</taxon>
        <taxon>Ascomycota</taxon>
        <taxon>Pezizomycotina</taxon>
        <taxon>Sordariomycetes</taxon>
        <taxon>Hypocreomycetidae</taxon>
        <taxon>Microascales</taxon>
        <taxon>Microascaceae</taxon>
        <taxon>Scedosporium</taxon>
    </lineage>
</organism>
<feature type="signal peptide" evidence="9">
    <location>
        <begin position="1"/>
        <end position="16"/>
    </location>
</feature>
<keyword evidence="5" id="KW-0336">GPI-anchor</keyword>
<dbReference type="Pfam" id="PF05730">
    <property type="entry name" value="CFEM"/>
    <property type="match status" value="1"/>
</dbReference>
<dbReference type="KEGG" id="sapo:SAPIO_CDS8231"/>
<keyword evidence="5" id="KW-0325">Glycoprotein</keyword>
<evidence type="ECO:0000256" key="8">
    <source>
        <dbReference type="ARBA" id="ARBA00023288"/>
    </source>
</evidence>
<name>A0A084FZ65_PSEDA</name>
<dbReference type="RefSeq" id="XP_016640176.1">
    <property type="nucleotide sequence ID" value="XM_016789913.1"/>
</dbReference>
<evidence type="ECO:0000256" key="5">
    <source>
        <dbReference type="ARBA" id="ARBA00022622"/>
    </source>
</evidence>
<evidence type="ECO:0000256" key="7">
    <source>
        <dbReference type="ARBA" id="ARBA00023157"/>
    </source>
</evidence>
<evidence type="ECO:0000313" key="11">
    <source>
        <dbReference type="EMBL" id="KEZ40377.1"/>
    </source>
</evidence>
<comment type="similarity">
    <text evidence="3">Belongs to the RBT5 family.</text>
</comment>
<evidence type="ECO:0000256" key="6">
    <source>
        <dbReference type="ARBA" id="ARBA00022729"/>
    </source>
</evidence>
<feature type="chain" id="PRO_5001775220" description="CFEM domain-containing protein" evidence="9">
    <location>
        <begin position="17"/>
        <end position="91"/>
    </location>
</feature>
<keyword evidence="8" id="KW-0449">Lipoprotein</keyword>
<evidence type="ECO:0000313" key="12">
    <source>
        <dbReference type="Proteomes" id="UP000028545"/>
    </source>
</evidence>
<evidence type="ECO:0000259" key="10">
    <source>
        <dbReference type="Pfam" id="PF05730"/>
    </source>
</evidence>
<dbReference type="Proteomes" id="UP000028545">
    <property type="component" value="Unassembled WGS sequence"/>
</dbReference>
<accession>A0A084FZ65</accession>
<keyword evidence="5" id="KW-0472">Membrane</keyword>
<proteinExistence type="inferred from homology"/>
<keyword evidence="6 9" id="KW-0732">Signal</keyword>
<sequence length="91" mass="9043">MKFSIATLTLAAATSAQVITQCGGKAQVCLDEATVAASDCNVGDWACGCQPANMAAIRAAATDCVVAACGGLIPALNVLLEVEQICADVLG</sequence>
<comment type="caution">
    <text evidence="11">The sequence shown here is derived from an EMBL/GenBank/DDBJ whole genome shotgun (WGS) entry which is preliminary data.</text>
</comment>
<dbReference type="HOGENOM" id="CLU_2428313_0_0_1"/>
<comment type="subcellular location">
    <subcellularLocation>
        <location evidence="1">Membrane</location>
        <topology evidence="1">Lipid-anchor</topology>
        <topology evidence="1">GPI-anchor</topology>
    </subcellularLocation>
    <subcellularLocation>
        <location evidence="2">Secreted</location>
    </subcellularLocation>
</comment>
<dbReference type="GeneID" id="27727303"/>
<gene>
    <name evidence="11" type="ORF">SAPIO_CDS8231</name>
</gene>
<keyword evidence="12" id="KW-1185">Reference proteome</keyword>
<dbReference type="GO" id="GO:0005576">
    <property type="term" value="C:extracellular region"/>
    <property type="evidence" value="ECO:0007669"/>
    <property type="project" value="UniProtKB-SubCell"/>
</dbReference>
<reference evidence="11 12" key="1">
    <citation type="journal article" date="2014" name="Genome Announc.">
        <title>Draft genome sequence of the pathogenic fungus Scedosporium apiospermum.</title>
        <authorList>
            <person name="Vandeputte P."/>
            <person name="Ghamrawi S."/>
            <person name="Rechenmann M."/>
            <person name="Iltis A."/>
            <person name="Giraud S."/>
            <person name="Fleury M."/>
            <person name="Thornton C."/>
            <person name="Delhaes L."/>
            <person name="Meyer W."/>
            <person name="Papon N."/>
            <person name="Bouchara J.P."/>
        </authorList>
    </citation>
    <scope>NUCLEOTIDE SEQUENCE [LARGE SCALE GENOMIC DNA]</scope>
    <source>
        <strain evidence="11 12">IHEM 14462</strain>
    </source>
</reference>
<dbReference type="EMBL" id="JOWA01000121">
    <property type="protein sequence ID" value="KEZ40377.1"/>
    <property type="molecule type" value="Genomic_DNA"/>
</dbReference>
<protein>
    <recommendedName>
        <fullName evidence="10">CFEM domain-containing protein</fullName>
    </recommendedName>
</protein>
<evidence type="ECO:0000256" key="1">
    <source>
        <dbReference type="ARBA" id="ARBA00004589"/>
    </source>
</evidence>
<dbReference type="VEuPathDB" id="FungiDB:SAPIO_CDS8231"/>
<keyword evidence="7" id="KW-1015">Disulfide bond</keyword>
<evidence type="ECO:0000256" key="9">
    <source>
        <dbReference type="SAM" id="SignalP"/>
    </source>
</evidence>
<dbReference type="OrthoDB" id="3767534at2759"/>
<dbReference type="GO" id="GO:0098552">
    <property type="term" value="C:side of membrane"/>
    <property type="evidence" value="ECO:0007669"/>
    <property type="project" value="UniProtKB-KW"/>
</dbReference>
<dbReference type="AlphaFoldDB" id="A0A084FZ65"/>